<dbReference type="EMBL" id="CAMKVN010005094">
    <property type="protein sequence ID" value="CAI2188265.1"/>
    <property type="molecule type" value="Genomic_DNA"/>
</dbReference>
<dbReference type="Gene3D" id="1.10.132.60">
    <property type="entry name" value="DNA polymerase family B, C-terminal domain"/>
    <property type="match status" value="1"/>
</dbReference>
<feature type="non-terminal residue" evidence="5">
    <location>
        <position position="1"/>
    </location>
</feature>
<evidence type="ECO:0000256" key="2">
    <source>
        <dbReference type="ARBA" id="ARBA00022679"/>
    </source>
</evidence>
<dbReference type="InterPro" id="IPR043502">
    <property type="entry name" value="DNA/RNA_pol_sf"/>
</dbReference>
<evidence type="ECO:0000256" key="4">
    <source>
        <dbReference type="ARBA" id="ARBA00022932"/>
    </source>
</evidence>
<dbReference type="GO" id="GO:0003887">
    <property type="term" value="F:DNA-directed DNA polymerase activity"/>
    <property type="evidence" value="ECO:0007669"/>
    <property type="project" value="UniProtKB-KW"/>
</dbReference>
<evidence type="ECO:0000256" key="3">
    <source>
        <dbReference type="ARBA" id="ARBA00022695"/>
    </source>
</evidence>
<protein>
    <recommendedName>
        <fullName evidence="1">DNA-directed DNA polymerase</fullName>
        <ecNumber evidence="1">2.7.7.7</ecNumber>
    </recommendedName>
</protein>
<dbReference type="Proteomes" id="UP001153678">
    <property type="component" value="Unassembled WGS sequence"/>
</dbReference>
<evidence type="ECO:0000256" key="1">
    <source>
        <dbReference type="ARBA" id="ARBA00012417"/>
    </source>
</evidence>
<dbReference type="AlphaFoldDB" id="A0A9W4X1G2"/>
<reference evidence="5" key="1">
    <citation type="submission" date="2022-08" db="EMBL/GenBank/DDBJ databases">
        <authorList>
            <person name="Kallberg Y."/>
            <person name="Tangrot J."/>
            <person name="Rosling A."/>
        </authorList>
    </citation>
    <scope>NUCLEOTIDE SEQUENCE</scope>
    <source>
        <strain evidence="5">Wild A</strain>
    </source>
</reference>
<organism evidence="5 6">
    <name type="scientific">Funneliformis geosporum</name>
    <dbReference type="NCBI Taxonomy" id="1117311"/>
    <lineage>
        <taxon>Eukaryota</taxon>
        <taxon>Fungi</taxon>
        <taxon>Fungi incertae sedis</taxon>
        <taxon>Mucoromycota</taxon>
        <taxon>Glomeromycotina</taxon>
        <taxon>Glomeromycetes</taxon>
        <taxon>Glomerales</taxon>
        <taxon>Glomeraceae</taxon>
        <taxon>Funneliformis</taxon>
    </lineage>
</organism>
<proteinExistence type="predicted"/>
<keyword evidence="4" id="KW-0239">DNA-directed DNA polymerase</keyword>
<evidence type="ECO:0000313" key="5">
    <source>
        <dbReference type="EMBL" id="CAI2188265.1"/>
    </source>
</evidence>
<keyword evidence="2" id="KW-0808">Transferase</keyword>
<accession>A0A9W4X1G2</accession>
<keyword evidence="6" id="KW-1185">Reference proteome</keyword>
<dbReference type="OrthoDB" id="2386668at2759"/>
<dbReference type="InterPro" id="IPR042087">
    <property type="entry name" value="DNA_pol_B_thumb"/>
</dbReference>
<name>A0A9W4X1G2_9GLOM</name>
<evidence type="ECO:0000313" key="6">
    <source>
        <dbReference type="Proteomes" id="UP001153678"/>
    </source>
</evidence>
<keyword evidence="3" id="KW-0548">Nucleotidyltransferase</keyword>
<comment type="caution">
    <text evidence="5">The sequence shown here is derived from an EMBL/GenBank/DDBJ whole genome shotgun (WGS) entry which is preliminary data.</text>
</comment>
<sequence length="105" mass="12563">PDKNNKSIQRFILQMRDKHTCEEATAKRLIKKGLTSKSYIYEISEPGERFEYVIVENDSSERMGDKMEYSEVVRYLDKKINVNYYLKTVVGLYIRFINYNDSYQL</sequence>
<gene>
    <name evidence="5" type="ORF">FWILDA_LOCUS13491</name>
</gene>
<dbReference type="EC" id="2.7.7.7" evidence="1"/>
<dbReference type="SUPFAM" id="SSF56672">
    <property type="entry name" value="DNA/RNA polymerases"/>
    <property type="match status" value="1"/>
</dbReference>